<reference evidence="1 2" key="1">
    <citation type="submission" date="2015-03" db="EMBL/GenBank/DDBJ databases">
        <title>Luteipulveratus halotolerans sp. nov., a novel actinobacterium (Dermacoccaceae) from Sarawak, Malaysia.</title>
        <authorList>
            <person name="Juboi H."/>
            <person name="Basik A."/>
            <person name="Shamsul S.S."/>
            <person name="Arnold P."/>
            <person name="Schmitt E.K."/>
            <person name="Sanglier J.-J."/>
            <person name="Yeo T."/>
        </authorList>
    </citation>
    <scope>NUCLEOTIDE SEQUENCE [LARGE SCALE GENOMIC DNA]</scope>
    <source>
        <strain evidence="1 2">MN07-A0370</strain>
    </source>
</reference>
<dbReference type="GO" id="GO:0016740">
    <property type="term" value="F:transferase activity"/>
    <property type="evidence" value="ECO:0007669"/>
    <property type="project" value="UniProtKB-KW"/>
</dbReference>
<dbReference type="STRING" id="571913.VV02_09100"/>
<evidence type="ECO:0000313" key="1">
    <source>
        <dbReference type="EMBL" id="AKU15974.1"/>
    </source>
</evidence>
<proteinExistence type="predicted"/>
<evidence type="ECO:0000313" key="2">
    <source>
        <dbReference type="Proteomes" id="UP000066480"/>
    </source>
</evidence>
<gene>
    <name evidence="1" type="ORF">VV02_09100</name>
</gene>
<organism evidence="1 2">
    <name type="scientific">Luteipulveratus mongoliensis</name>
    <dbReference type="NCBI Taxonomy" id="571913"/>
    <lineage>
        <taxon>Bacteria</taxon>
        <taxon>Bacillati</taxon>
        <taxon>Actinomycetota</taxon>
        <taxon>Actinomycetes</taxon>
        <taxon>Micrococcales</taxon>
        <taxon>Dermacoccaceae</taxon>
        <taxon>Luteipulveratus</taxon>
    </lineage>
</organism>
<name>A0A0K1JGY3_9MICO</name>
<keyword evidence="2" id="KW-1185">Reference proteome</keyword>
<keyword evidence="1" id="KW-0808">Transferase</keyword>
<dbReference type="Gene3D" id="3.40.630.30">
    <property type="match status" value="1"/>
</dbReference>
<accession>A0A0K1JGY3</accession>
<dbReference type="OrthoDB" id="342444at2"/>
<dbReference type="KEGG" id="lmoi:VV02_09100"/>
<sequence length="247" mass="27259">MTELVITTLAERPELAARWYEIADSWPRFMLQDPVGDALWHRLPEAFPEYSVIATSGDTIVARGRSVPFAFPTEERPELPDSGWDRAMIWAMEDHADGVRPTAASALEIAIDKSQLGQGLSSVMVGALRVAVRRQGHDALYAPVRPNGKTDPSQPMTEYVEQRREDGLPTDPWLRVHVRAGGTIVKVAPASMIIAGSLDEWRGWTGLPFDEDGDVVVPGGLTPVRCHLADNVATYVEANVWVRHDLT</sequence>
<dbReference type="PATRIC" id="fig|571913.6.peg.1856"/>
<dbReference type="AlphaFoldDB" id="A0A0K1JGY3"/>
<dbReference type="RefSeq" id="WP_052591063.1">
    <property type="nucleotide sequence ID" value="NZ_CP011112.1"/>
</dbReference>
<dbReference type="Proteomes" id="UP000066480">
    <property type="component" value="Chromosome"/>
</dbReference>
<protein>
    <submittedName>
        <fullName evidence="1">Acetyltransferase-like protein</fullName>
    </submittedName>
</protein>
<dbReference type="EMBL" id="CP011112">
    <property type="protein sequence ID" value="AKU15974.1"/>
    <property type="molecule type" value="Genomic_DNA"/>
</dbReference>